<organism evidence="5 6">
    <name type="scientific">Mangrovihabitans endophyticus</name>
    <dbReference type="NCBI Taxonomy" id="1751298"/>
    <lineage>
        <taxon>Bacteria</taxon>
        <taxon>Bacillati</taxon>
        <taxon>Actinomycetota</taxon>
        <taxon>Actinomycetes</taxon>
        <taxon>Micromonosporales</taxon>
        <taxon>Micromonosporaceae</taxon>
        <taxon>Mangrovihabitans</taxon>
    </lineage>
</organism>
<dbReference type="Proteomes" id="UP000656042">
    <property type="component" value="Unassembled WGS sequence"/>
</dbReference>
<reference evidence="5" key="1">
    <citation type="journal article" date="2014" name="Int. J. Syst. Evol. Microbiol.">
        <title>Complete genome sequence of Corynebacterium casei LMG S-19264T (=DSM 44701T), isolated from a smear-ripened cheese.</title>
        <authorList>
            <consortium name="US DOE Joint Genome Institute (JGI-PGF)"/>
            <person name="Walter F."/>
            <person name="Albersmeier A."/>
            <person name="Kalinowski J."/>
            <person name="Ruckert C."/>
        </authorList>
    </citation>
    <scope>NUCLEOTIDE SEQUENCE</scope>
    <source>
        <strain evidence="5">CGMCC 4.7299</strain>
    </source>
</reference>
<evidence type="ECO:0000313" key="6">
    <source>
        <dbReference type="Proteomes" id="UP000656042"/>
    </source>
</evidence>
<dbReference type="EMBL" id="BMMX01000001">
    <property type="protein sequence ID" value="GGK72713.1"/>
    <property type="molecule type" value="Genomic_DNA"/>
</dbReference>
<dbReference type="RefSeq" id="WP_189077197.1">
    <property type="nucleotide sequence ID" value="NZ_BMMX01000001.1"/>
</dbReference>
<evidence type="ECO:0000256" key="3">
    <source>
        <dbReference type="SAM" id="Phobius"/>
    </source>
</evidence>
<comment type="similarity">
    <text evidence="2">Belongs to the TULIP P47 family.</text>
</comment>
<keyword evidence="3" id="KW-0812">Transmembrane</keyword>
<keyword evidence="1" id="KW-0843">Virulence</keyword>
<keyword evidence="3" id="KW-0472">Membrane</keyword>
<gene>
    <name evidence="5" type="ORF">GCM10012284_03220</name>
</gene>
<feature type="transmembrane region" description="Helical" evidence="3">
    <location>
        <begin position="381"/>
        <end position="403"/>
    </location>
</feature>
<dbReference type="AlphaFoldDB" id="A0A8J3BVP8"/>
<keyword evidence="3" id="KW-1133">Transmembrane helix</keyword>
<dbReference type="InterPro" id="IPR010567">
    <property type="entry name" value="OrfX2/OrfX3/P47"/>
</dbReference>
<sequence length="553" mass="58902">MAPPMLTLFGWDTVFAVNYTKLNEAIVKSKTTPPDFAQTETGLELSGDWSDWQLSTGGDGHNVQMRCPILTGTATDGTENIDLSGGWVEILVQLDLIPDPSYVYEDPTGTGGTPVKMPVRTAGTPARPAVSLISTSFDTLTGLWKYVVPGLFLDWFNAHIEEFNHVFAVTVINTLADVGDYQWLKPTDVSYACADAIDDSPDHSVFGSLCLTEGRTTSDNPNLSQSIDSRLLADMPATANSAFAIAPERVTSKLLLPGAIHCIQGSDASDFEIINDNLWVANKNDVIWGNFELDNGDRVQPRIAKNKFQIGLKGEFVRVEVTDATFDWPGWHGPGHITVHMNYVQEFAFELQEAPQGYIFVPKEGVGTKTVTASVISDKDVLIFEIVLGVAVGIALACIGSALGARLGSAAQKGVTSATEGAVQVSEAAIEEVVGEAGSQAVRAAEREAASAAAESIAHAANPSYYQKFTTALLANKWKIFGGMIGSILATPVGLIGEITKAVADGDVEKIPAFDKFAAQCIGSTTFPNVGDTWKPSTAGLQGPLVIRGELST</sequence>
<keyword evidence="6" id="KW-1185">Reference proteome</keyword>
<proteinExistence type="inferred from homology"/>
<name>A0A8J3BVP8_9ACTN</name>
<evidence type="ECO:0000259" key="4">
    <source>
        <dbReference type="Pfam" id="PF06597"/>
    </source>
</evidence>
<evidence type="ECO:0000256" key="2">
    <source>
        <dbReference type="ARBA" id="ARBA00035010"/>
    </source>
</evidence>
<comment type="caution">
    <text evidence="5">The sequence shown here is derived from an EMBL/GenBank/DDBJ whole genome shotgun (WGS) entry which is preliminary data.</text>
</comment>
<evidence type="ECO:0000313" key="5">
    <source>
        <dbReference type="EMBL" id="GGK72713.1"/>
    </source>
</evidence>
<evidence type="ECO:0000256" key="1">
    <source>
        <dbReference type="ARBA" id="ARBA00023026"/>
    </source>
</evidence>
<protein>
    <recommendedName>
        <fullName evidence="4">Protein OrfX2/OrfX3/P47 domain-containing protein</fullName>
    </recommendedName>
</protein>
<reference evidence="5" key="2">
    <citation type="submission" date="2020-09" db="EMBL/GenBank/DDBJ databases">
        <authorList>
            <person name="Sun Q."/>
            <person name="Zhou Y."/>
        </authorList>
    </citation>
    <scope>NUCLEOTIDE SEQUENCE</scope>
    <source>
        <strain evidence="5">CGMCC 4.7299</strain>
    </source>
</reference>
<accession>A0A8J3BVP8</accession>
<feature type="domain" description="Protein OrfX2/OrfX3/P47" evidence="4">
    <location>
        <begin position="9"/>
        <end position="434"/>
    </location>
</feature>
<dbReference type="Pfam" id="PF06597">
    <property type="entry name" value="Clostridium_P47"/>
    <property type="match status" value="1"/>
</dbReference>